<dbReference type="OrthoDB" id="3019739at2759"/>
<keyword evidence="4" id="KW-1185">Reference proteome</keyword>
<feature type="compositionally biased region" description="Acidic residues" evidence="1">
    <location>
        <begin position="177"/>
        <end position="195"/>
    </location>
</feature>
<protein>
    <submittedName>
        <fullName evidence="3">Uncharacterized protein</fullName>
    </submittedName>
</protein>
<organism evidence="3 4">
    <name type="scientific">Fistulina hepatica ATCC 64428</name>
    <dbReference type="NCBI Taxonomy" id="1128425"/>
    <lineage>
        <taxon>Eukaryota</taxon>
        <taxon>Fungi</taxon>
        <taxon>Dikarya</taxon>
        <taxon>Basidiomycota</taxon>
        <taxon>Agaricomycotina</taxon>
        <taxon>Agaricomycetes</taxon>
        <taxon>Agaricomycetidae</taxon>
        <taxon>Agaricales</taxon>
        <taxon>Fistulinaceae</taxon>
        <taxon>Fistulina</taxon>
    </lineage>
</organism>
<reference evidence="3 4" key="1">
    <citation type="journal article" date="2015" name="Fungal Genet. Biol.">
        <title>Evolution of novel wood decay mechanisms in Agaricales revealed by the genome sequences of Fistulina hepatica and Cylindrobasidium torrendii.</title>
        <authorList>
            <person name="Floudas D."/>
            <person name="Held B.W."/>
            <person name="Riley R."/>
            <person name="Nagy L.G."/>
            <person name="Koehler G."/>
            <person name="Ransdell A.S."/>
            <person name="Younus H."/>
            <person name="Chow J."/>
            <person name="Chiniquy J."/>
            <person name="Lipzen A."/>
            <person name="Tritt A."/>
            <person name="Sun H."/>
            <person name="Haridas S."/>
            <person name="LaButti K."/>
            <person name="Ohm R.A."/>
            <person name="Kues U."/>
            <person name="Blanchette R.A."/>
            <person name="Grigoriev I.V."/>
            <person name="Minto R.E."/>
            <person name="Hibbett D.S."/>
        </authorList>
    </citation>
    <scope>NUCLEOTIDE SEQUENCE [LARGE SCALE GENOMIC DNA]</scope>
    <source>
        <strain evidence="3 4">ATCC 64428</strain>
    </source>
</reference>
<feature type="region of interest" description="Disordered" evidence="1">
    <location>
        <begin position="172"/>
        <end position="195"/>
    </location>
</feature>
<proteinExistence type="predicted"/>
<name>A0A0D7AD29_9AGAR</name>
<dbReference type="Proteomes" id="UP000054144">
    <property type="component" value="Unassembled WGS sequence"/>
</dbReference>
<feature type="transmembrane region" description="Helical" evidence="2">
    <location>
        <begin position="20"/>
        <end position="39"/>
    </location>
</feature>
<dbReference type="EMBL" id="KN881813">
    <property type="protein sequence ID" value="KIY48788.1"/>
    <property type="molecule type" value="Genomic_DNA"/>
</dbReference>
<sequence length="552" mass="61279">MKGTKHTRDYRRIRSVRLSALRLLLATLPKLLYLSYAQFSGEVLKEDFRTGLKELDGNTLSSAQISNERDPDNFNPDVDQRDYGTINLPVFTCSNRDHVQGDGDAACFSNVEDTGIPALTRKSGASSLRWHLELTRIFFNSLMVFCNGLHNYVAGIQGVTPADREALRKKWDSGVENNDEEEDEEDDQGNFQMDLDEDPFADIPSLSGLGGAGLDTMPSDFTEAVAVCTEDLKKKFQNGLEEKCRIGAADASAKAVETSDSSASSCHWQTYRARTSLVRFSRYKRSYHLVRRRHGVWRRDVNGEMFVPSTKSIASSWGKLFQDDRLQSFQAAIEGAINSLLKDFEKSATTGLRDPARIQAGACKEEAKAAMQKSMTVVAELIPTYDRAMEERGTGSIKRQKEYFHNFIDADKDDILSDGADVILDGLDQAVETERNALCTSVGELANRIEVNLSVLWESTSEASSQVLARSALVGKVNKIDKQVGLWRAAEQTQRDREDEERITREYPVAGAELCMGREILVTMSDAVQKAAIRVTDQSPSGAHSAACLLPK</sequence>
<dbReference type="AlphaFoldDB" id="A0A0D7AD29"/>
<evidence type="ECO:0000313" key="4">
    <source>
        <dbReference type="Proteomes" id="UP000054144"/>
    </source>
</evidence>
<keyword evidence="2" id="KW-0812">Transmembrane</keyword>
<evidence type="ECO:0000313" key="3">
    <source>
        <dbReference type="EMBL" id="KIY48788.1"/>
    </source>
</evidence>
<dbReference type="PANTHER" id="PTHR36681:SF3">
    <property type="entry name" value="NUCLEAR GTPASE, GERMINAL CENTER-ASSOCIATED, TANDEM DUPLICATE 3"/>
    <property type="match status" value="1"/>
</dbReference>
<dbReference type="PANTHER" id="PTHR36681">
    <property type="entry name" value="NUCLEAR GTPASE, GERMINAL CENTER-ASSOCIATED, TANDEM DUPLICATE 3"/>
    <property type="match status" value="1"/>
</dbReference>
<gene>
    <name evidence="3" type="ORF">FISHEDRAFT_58698</name>
</gene>
<keyword evidence="2" id="KW-1133">Transmembrane helix</keyword>
<evidence type="ECO:0000256" key="2">
    <source>
        <dbReference type="SAM" id="Phobius"/>
    </source>
</evidence>
<accession>A0A0D7AD29</accession>
<evidence type="ECO:0000256" key="1">
    <source>
        <dbReference type="SAM" id="MobiDB-lite"/>
    </source>
</evidence>
<keyword evidence="2" id="KW-0472">Membrane</keyword>